<evidence type="ECO:0000256" key="4">
    <source>
        <dbReference type="ARBA" id="ARBA00037164"/>
    </source>
</evidence>
<dbReference type="Proteomes" id="UP000070220">
    <property type="component" value="Unassembled WGS sequence"/>
</dbReference>
<evidence type="ECO:0000256" key="2">
    <source>
        <dbReference type="ARBA" id="ARBA00023012"/>
    </source>
</evidence>
<dbReference type="PANTHER" id="PTHR37299:SF3">
    <property type="entry name" value="STAGE 0 SPORULATION PROTEIN A HOMOLOG"/>
    <property type="match status" value="1"/>
</dbReference>
<evidence type="ECO:0000256" key="1">
    <source>
        <dbReference type="ARBA" id="ARBA00022490"/>
    </source>
</evidence>
<dbReference type="EMBL" id="LQRP01000048">
    <property type="protein sequence ID" value="KXT97486.1"/>
    <property type="molecule type" value="Genomic_DNA"/>
</dbReference>
<dbReference type="Proteomes" id="UP000070497">
    <property type="component" value="Unassembled WGS sequence"/>
</dbReference>
<reference evidence="13 29" key="6">
    <citation type="journal article" date="2022" name="Med Res Arch">
        <title>Genomic identification of streptococcal strains and relation to clinical characteristics. A substudy to The Partial Oral Treatment of Endocarditis (POET) Trial.</title>
        <authorList>
            <person name="Christensen J."/>
            <person name="Jensen C."/>
            <person name="Dargis R."/>
            <person name="Nielsen X."/>
            <person name="Pries- Heje M."/>
            <person name="Wiingaard C."/>
            <person name="Ihlemann N."/>
            <person name="Gill S."/>
            <person name="Bruun N."/>
            <person name="Elming H."/>
            <person name="Povlsen J."/>
            <person name="Madsen T."/>
            <person name="Jensen K."/>
            <person name="Fuursted K."/>
            <person name="Ostergaard L."/>
            <person name="Christiansen U."/>
            <person name="Rosenvinge F."/>
            <person name="Helweg-Larsen J."/>
            <person name="Fosbol E."/>
            <person name="Kober L."/>
            <person name="Torp-Pedersen C."/>
            <person name="Tonder N."/>
            <person name="Moser C."/>
            <person name="Iversen K."/>
            <person name="Bundgaard H."/>
        </authorList>
    </citation>
    <scope>NUCLEOTIDE SEQUENCE [LARGE SCALE GENOMIC DNA]</scope>
    <source>
        <strain evidence="13 29">K16259064</strain>
    </source>
</reference>
<evidence type="ECO:0000259" key="7">
    <source>
        <dbReference type="PROSITE" id="PS50930"/>
    </source>
</evidence>
<evidence type="ECO:0000313" key="23">
    <source>
        <dbReference type="Proteomes" id="UP000072363"/>
    </source>
</evidence>
<proteinExistence type="predicted"/>
<dbReference type="PANTHER" id="PTHR37299">
    <property type="entry name" value="TRANSCRIPTIONAL REGULATOR-RELATED"/>
    <property type="match status" value="1"/>
</dbReference>
<dbReference type="GO" id="GO:0000156">
    <property type="term" value="F:phosphorelay response regulator activity"/>
    <property type="evidence" value="ECO:0007669"/>
    <property type="project" value="InterPro"/>
</dbReference>
<dbReference type="Gene3D" id="2.40.50.1020">
    <property type="entry name" value="LytTr DNA-binding domain"/>
    <property type="match status" value="1"/>
</dbReference>
<dbReference type="Proteomes" id="UP000272687">
    <property type="component" value="Unassembled WGS sequence"/>
</dbReference>
<dbReference type="InterPro" id="IPR011006">
    <property type="entry name" value="CheY-like_superfamily"/>
</dbReference>
<organism evidence="8 19">
    <name type="scientific">Streptococcus oralis</name>
    <dbReference type="NCBI Taxonomy" id="1303"/>
    <lineage>
        <taxon>Bacteria</taxon>
        <taxon>Bacillati</taxon>
        <taxon>Bacillota</taxon>
        <taxon>Bacilli</taxon>
        <taxon>Lactobacillales</taxon>
        <taxon>Streptococcaceae</taxon>
        <taxon>Streptococcus</taxon>
    </lineage>
</organism>
<reference evidence="8 19" key="1">
    <citation type="submission" date="2014-05" db="EMBL/GenBank/DDBJ databases">
        <authorList>
            <person name="Daugherty S.C."/>
            <person name="Tallon L.J."/>
            <person name="Sadzewicz L."/>
            <person name="Kilian M."/>
            <person name="Tettelin H."/>
        </authorList>
    </citation>
    <scope>NUCLEOTIDE SEQUENCE [LARGE SCALE GENOMIC DNA]</scope>
    <source>
        <strain evidence="8 19">SK143</strain>
    </source>
</reference>
<evidence type="ECO:0000313" key="22">
    <source>
        <dbReference type="Proteomes" id="UP000071369"/>
    </source>
</evidence>
<dbReference type="SMART" id="SM00850">
    <property type="entry name" value="LytTR"/>
    <property type="match status" value="1"/>
</dbReference>
<dbReference type="STRING" id="1303.SORDD17_01792"/>
<dbReference type="SMART" id="SM00448">
    <property type="entry name" value="REC"/>
    <property type="match status" value="1"/>
</dbReference>
<evidence type="ECO:0000313" key="29">
    <source>
        <dbReference type="Proteomes" id="UP001207177"/>
    </source>
</evidence>
<reference evidence="13" key="7">
    <citation type="submission" date="2022-02" db="EMBL/GenBank/DDBJ databases">
        <authorList>
            <person name="Christensen J.J.E."/>
            <person name="Jensen C.S."/>
            <person name="Nielsen X.C."/>
            <person name="Dargis R."/>
        </authorList>
    </citation>
    <scope>NUCLEOTIDE SEQUENCE</scope>
    <source>
        <strain evidence="13">K16259064</strain>
    </source>
</reference>
<evidence type="ECO:0000313" key="18">
    <source>
        <dbReference type="EMBL" id="RSK08731.1"/>
    </source>
</evidence>
<evidence type="ECO:0000313" key="14">
    <source>
        <dbReference type="EMBL" id="OJG02333.1"/>
    </source>
</evidence>
<dbReference type="EMBL" id="RJNM01000001">
    <property type="protein sequence ID" value="RSI72448.1"/>
    <property type="molecule type" value="Genomic_DNA"/>
</dbReference>
<feature type="domain" description="HTH LytTR-type" evidence="7">
    <location>
        <begin position="142"/>
        <end position="246"/>
    </location>
</feature>
<evidence type="ECO:0000313" key="28">
    <source>
        <dbReference type="Proteomes" id="UP000595948"/>
    </source>
</evidence>
<keyword evidence="2" id="KW-0902">Two-component regulatory system</keyword>
<dbReference type="Proteomes" id="UP000028098">
    <property type="component" value="Unassembled WGS sequence"/>
</dbReference>
<dbReference type="EMBL" id="LQRI01000157">
    <property type="protein sequence ID" value="KXT81600.1"/>
    <property type="molecule type" value="Genomic_DNA"/>
</dbReference>
<evidence type="ECO:0000313" key="10">
    <source>
        <dbReference type="EMBL" id="KXT93693.1"/>
    </source>
</evidence>
<evidence type="ECO:0000313" key="15">
    <source>
        <dbReference type="EMBL" id="QQC34689.1"/>
    </source>
</evidence>
<comment type="function">
    <text evidence="4">Required for high-level post-exponential phase expression of a series of secreted proteins.</text>
</comment>
<evidence type="ECO:0000313" key="13">
    <source>
        <dbReference type="EMBL" id="MCY7060819.1"/>
    </source>
</evidence>
<dbReference type="EMBL" id="LQZC01000011">
    <property type="protein sequence ID" value="KXU07563.1"/>
    <property type="molecule type" value="Genomic_DNA"/>
</dbReference>
<dbReference type="Proteomes" id="UP000071369">
    <property type="component" value="Unassembled WGS sequence"/>
</dbReference>
<dbReference type="Proteomes" id="UP001207177">
    <property type="component" value="Unassembled WGS sequence"/>
</dbReference>
<accession>A0A0N5E9F1</accession>
<dbReference type="Proteomes" id="UP000183671">
    <property type="component" value="Unassembled WGS sequence"/>
</dbReference>
<dbReference type="InterPro" id="IPR001789">
    <property type="entry name" value="Sig_transdc_resp-reg_receiver"/>
</dbReference>
<dbReference type="PROSITE" id="PS50930">
    <property type="entry name" value="HTH_LYTTR"/>
    <property type="match status" value="1"/>
</dbReference>
<dbReference type="EMBL" id="JPGB01000006">
    <property type="protein sequence ID" value="KEQ49945.1"/>
    <property type="molecule type" value="Genomic_DNA"/>
</dbReference>
<dbReference type="EMBL" id="MBDM01000008">
    <property type="protein sequence ID" value="OJG02333.1"/>
    <property type="molecule type" value="Genomic_DNA"/>
</dbReference>
<keyword evidence="8" id="KW-0238">DNA-binding</keyword>
<dbReference type="EMBL" id="CP066059">
    <property type="protein sequence ID" value="QQC34689.1"/>
    <property type="molecule type" value="Genomic_DNA"/>
</dbReference>
<sequence length="250" mass="29884">MKVLILEDVIEHQVRLERILNEISEESNIPISYKTTGKVREFKEYIENDEVNQLYFLDIDIHGIEKKGFEVAQFIRHHNPYAIIVFITSRSEFATLTYKYQVSALDFVDKDINDELFKKRIEQSIFYTKSMLLENEDVVDYFDYNYKGNDLKIPYHDILYIETTGVSHKLRIIGKNFAKEFYGTMTDIQEKDKHTQRFYCSHKSFLVNVGNVREIDRKNLEVVFYEDHRCPITRLKVRKLKDILEKKSKK</sequence>
<feature type="domain" description="Response regulatory" evidence="6">
    <location>
        <begin position="2"/>
        <end position="125"/>
    </location>
</feature>
<keyword evidence="3" id="KW-0010">Activator</keyword>
<protein>
    <submittedName>
        <fullName evidence="16">Accessory gene regulator protein A</fullName>
    </submittedName>
    <submittedName>
        <fullName evidence="13 15">Response regulator transcription factor</fullName>
    </submittedName>
    <submittedName>
        <fullName evidence="14">DNA-binding response regulator</fullName>
    </submittedName>
    <submittedName>
        <fullName evidence="8">LytTr DNA-binding domain protein</fullName>
    </submittedName>
    <submittedName>
        <fullName evidence="9">Response regulator of the competence regulon ComE</fullName>
    </submittedName>
</protein>
<keyword evidence="5" id="KW-0597">Phosphoprotein</keyword>
<dbReference type="RefSeq" id="WP_000866079.1">
    <property type="nucleotide sequence ID" value="NZ_CAJTEH010000001.1"/>
</dbReference>
<evidence type="ECO:0000313" key="16">
    <source>
        <dbReference type="EMBL" id="RSI72448.1"/>
    </source>
</evidence>
<dbReference type="PROSITE" id="PS50110">
    <property type="entry name" value="RESPONSE_REGULATORY"/>
    <property type="match status" value="1"/>
</dbReference>
<dbReference type="Gene3D" id="3.40.50.2300">
    <property type="match status" value="1"/>
</dbReference>
<name>A0A081R422_STROR</name>
<dbReference type="AlphaFoldDB" id="A0A081R422"/>
<evidence type="ECO:0000313" key="20">
    <source>
        <dbReference type="Proteomes" id="UP000070220"/>
    </source>
</evidence>
<evidence type="ECO:0000313" key="25">
    <source>
        <dbReference type="Proteomes" id="UP000272687"/>
    </source>
</evidence>
<dbReference type="Proteomes" id="UP000595948">
    <property type="component" value="Chromosome"/>
</dbReference>
<dbReference type="Proteomes" id="UP000281197">
    <property type="component" value="Unassembled WGS sequence"/>
</dbReference>
<evidence type="ECO:0000313" key="11">
    <source>
        <dbReference type="EMBL" id="KXT97486.1"/>
    </source>
</evidence>
<reference evidence="25 26" key="4">
    <citation type="submission" date="2018-11" db="EMBL/GenBank/DDBJ databases">
        <title>Species Designations Belie Phenotypic and Genotypic Heterogeneity in Oral Streptococci.</title>
        <authorList>
            <person name="Velsko I."/>
        </authorList>
    </citation>
    <scope>NUCLEOTIDE SEQUENCE [LARGE SCALE GENOMIC DNA]</scope>
    <source>
        <strain evidence="18 26">BCA1</strain>
        <strain evidence="17 27">BCC19</strain>
        <strain evidence="16 25">BCC50</strain>
    </source>
</reference>
<evidence type="ECO:0000313" key="26">
    <source>
        <dbReference type="Proteomes" id="UP000279863"/>
    </source>
</evidence>
<evidence type="ECO:0000313" key="12">
    <source>
        <dbReference type="EMBL" id="KXU07563.1"/>
    </source>
</evidence>
<dbReference type="Proteomes" id="UP000072363">
    <property type="component" value="Unassembled WGS sequence"/>
</dbReference>
<dbReference type="CDD" id="cd17533">
    <property type="entry name" value="REC_LytTR_AgrA-like"/>
    <property type="match status" value="1"/>
</dbReference>
<accession>D4FQD3</accession>
<keyword evidence="1" id="KW-0963">Cytoplasm</keyword>
<dbReference type="GO" id="GO:0003677">
    <property type="term" value="F:DNA binding"/>
    <property type="evidence" value="ECO:0007669"/>
    <property type="project" value="UniProtKB-KW"/>
</dbReference>
<evidence type="ECO:0000256" key="5">
    <source>
        <dbReference type="PROSITE-ProRule" id="PRU00169"/>
    </source>
</evidence>
<evidence type="ECO:0000313" key="19">
    <source>
        <dbReference type="Proteomes" id="UP000028098"/>
    </source>
</evidence>
<dbReference type="FunFam" id="2.40.50.1020:FF:000003">
    <property type="entry name" value="DNA-binding response regulator"/>
    <property type="match status" value="1"/>
</dbReference>
<evidence type="ECO:0000256" key="3">
    <source>
        <dbReference type="ARBA" id="ARBA00023159"/>
    </source>
</evidence>
<reference evidence="15 28" key="5">
    <citation type="submission" date="2020-12" db="EMBL/GenBank/DDBJ databases">
        <title>FDA dAtabase for Regulatory Grade micrObial Sequences (FDA-ARGOS): Supporting development and validation of Infectious Disease Dx tests.</title>
        <authorList>
            <person name="Sproer C."/>
            <person name="Gronow S."/>
            <person name="Severitt S."/>
            <person name="Schroder I."/>
            <person name="Tallon L."/>
            <person name="Sadzewicz L."/>
            <person name="Zhao X."/>
            <person name="Boylan J."/>
            <person name="Ott S."/>
            <person name="Bowen H."/>
            <person name="Vavikolanu K."/>
            <person name="Mehta A."/>
            <person name="Aluvathingal J."/>
            <person name="Nadendla S."/>
            <person name="Lowell S."/>
            <person name="Myers T."/>
            <person name="Yan Y."/>
            <person name="Sichtig H."/>
        </authorList>
    </citation>
    <scope>NUCLEOTIDE SEQUENCE [LARGE SCALE GENOMIC DNA]</scope>
    <source>
        <strain evidence="15 28">FDAARGOS_1021</strain>
    </source>
</reference>
<dbReference type="Pfam" id="PF00072">
    <property type="entry name" value="Response_reg"/>
    <property type="match status" value="1"/>
</dbReference>
<dbReference type="Proteomes" id="UP000279863">
    <property type="component" value="Unassembled WGS sequence"/>
</dbReference>
<evidence type="ECO:0000313" key="8">
    <source>
        <dbReference type="EMBL" id="KEQ49945.1"/>
    </source>
</evidence>
<evidence type="ECO:0000313" key="21">
    <source>
        <dbReference type="Proteomes" id="UP000070497"/>
    </source>
</evidence>
<evidence type="ECO:0000313" key="27">
    <source>
        <dbReference type="Proteomes" id="UP000281197"/>
    </source>
</evidence>
<dbReference type="EMBL" id="LQNZ01000144">
    <property type="protein sequence ID" value="KXT93693.1"/>
    <property type="molecule type" value="Genomic_DNA"/>
</dbReference>
<dbReference type="PATRIC" id="fig|1303.44.peg.1811"/>
<evidence type="ECO:0000313" key="17">
    <source>
        <dbReference type="EMBL" id="RSI75671.1"/>
    </source>
</evidence>
<feature type="modified residue" description="4-aspartylphosphate" evidence="5">
    <location>
        <position position="58"/>
    </location>
</feature>
<evidence type="ECO:0000313" key="9">
    <source>
        <dbReference type="EMBL" id="KXT81600.1"/>
    </source>
</evidence>
<dbReference type="GeneID" id="49600697"/>
<evidence type="ECO:0000313" key="24">
    <source>
        <dbReference type="Proteomes" id="UP000183671"/>
    </source>
</evidence>
<dbReference type="EMBL" id="RJNO01000012">
    <property type="protein sequence ID" value="RSI75671.1"/>
    <property type="molecule type" value="Genomic_DNA"/>
</dbReference>
<dbReference type="SUPFAM" id="SSF52172">
    <property type="entry name" value="CheY-like"/>
    <property type="match status" value="1"/>
</dbReference>
<reference evidence="20 21" key="2">
    <citation type="submission" date="2016-01" db="EMBL/GenBank/DDBJ databases">
        <title>Highly variable Streptococcus oralis are common among viridans streptococci isolated from primates.</title>
        <authorList>
            <person name="Denapaite D."/>
            <person name="Rieger M."/>
            <person name="Koendgen S."/>
            <person name="Brueckner R."/>
            <person name="Ochigava I."/>
            <person name="Kappeler P."/>
            <person name="Maetz-Rensing K."/>
            <person name="Leendertz F."/>
            <person name="Hakenbeck R."/>
        </authorList>
    </citation>
    <scope>NUCLEOTIDE SEQUENCE [LARGE SCALE GENOMIC DNA]</scope>
    <source>
        <strain evidence="9 21">DD14</strain>
        <strain evidence="12 22">DD25</strain>
        <strain evidence="10 23">DD27</strain>
        <strain evidence="11 20">DD30</strain>
    </source>
</reference>
<dbReference type="EMBL" id="RJVZ01000009">
    <property type="protein sequence ID" value="RSK08731.1"/>
    <property type="molecule type" value="Genomic_DNA"/>
</dbReference>
<dbReference type="Pfam" id="PF04397">
    <property type="entry name" value="LytTR"/>
    <property type="match status" value="1"/>
</dbReference>
<dbReference type="InterPro" id="IPR046947">
    <property type="entry name" value="LytR-like"/>
</dbReference>
<gene>
    <name evidence="13" type="primary">comE</name>
    <name evidence="16" type="synonym">agrA</name>
    <name evidence="14" type="ORF">BBP19_05890</name>
    <name evidence="18" type="ORF">D8804_06465</name>
    <name evidence="17" type="ORF">D8858_05865</name>
    <name evidence="16" type="ORF">D8860_01360</name>
    <name evidence="15" type="ORF">I6H78_05400</name>
    <name evidence="13" type="ORF">MK395_08395</name>
    <name evidence="8" type="ORF">SK143_1889</name>
    <name evidence="9" type="ORF">SORDD14_01205</name>
    <name evidence="12" type="ORF">SORDD25_01487</name>
    <name evidence="10" type="ORF">SORDD27_01772</name>
    <name evidence="11" type="ORF">SORDD30_01523</name>
</gene>
<dbReference type="EMBL" id="JAKUVW010000004">
    <property type="protein sequence ID" value="MCY7060819.1"/>
    <property type="molecule type" value="Genomic_DNA"/>
</dbReference>
<dbReference type="InterPro" id="IPR007492">
    <property type="entry name" value="LytTR_DNA-bd_dom"/>
</dbReference>
<evidence type="ECO:0000259" key="6">
    <source>
        <dbReference type="PROSITE" id="PS50110"/>
    </source>
</evidence>
<accession>A0A081R422</accession>
<reference evidence="14 24" key="3">
    <citation type="submission" date="2016-07" db="EMBL/GenBank/DDBJ databases">
        <title>A clinical isolate of carbapenem-resistant Streptococcus oralis with altered penicillin binding proteins.</title>
        <authorList>
            <person name="Kanji J.N."/>
            <person name="Bharat A."/>
            <person name="Naidu P."/>
            <person name="Martin I."/>
            <person name="Mulvey M.R."/>
            <person name="Panaro C.D."/>
        </authorList>
    </citation>
    <scope>NUCLEOTIDE SEQUENCE [LARGE SCALE GENOMIC DNA]</scope>
    <source>
        <strain evidence="14 24">SC15-3744</strain>
    </source>
</reference>